<evidence type="ECO:0000256" key="4">
    <source>
        <dbReference type="ARBA" id="ARBA00022967"/>
    </source>
</evidence>
<dbReference type="PROSITE" id="PS50893">
    <property type="entry name" value="ABC_TRANSPORTER_2"/>
    <property type="match status" value="1"/>
</dbReference>
<keyword evidence="7" id="KW-1185">Reference proteome</keyword>
<dbReference type="CDD" id="cd03214">
    <property type="entry name" value="ABC_Iron-Siderophores_B12_Hemin"/>
    <property type="match status" value="1"/>
</dbReference>
<keyword evidence="4" id="KW-1278">Translocase</keyword>
<dbReference type="GO" id="GO:0016887">
    <property type="term" value="F:ATP hydrolysis activity"/>
    <property type="evidence" value="ECO:0007669"/>
    <property type="project" value="InterPro"/>
</dbReference>
<reference evidence="6 7" key="1">
    <citation type="submission" date="2016-10" db="EMBL/GenBank/DDBJ databases">
        <authorList>
            <person name="de Groot N.N."/>
        </authorList>
    </citation>
    <scope>NUCLEOTIDE SEQUENCE [LARGE SCALE GENOMIC DNA]</scope>
    <source>
        <strain evidence="6 7">DSM 2784</strain>
    </source>
</reference>
<gene>
    <name evidence="6" type="ORF">SAMN03080599_01618</name>
</gene>
<dbReference type="SUPFAM" id="SSF52540">
    <property type="entry name" value="P-loop containing nucleoside triphosphate hydrolases"/>
    <property type="match status" value="1"/>
</dbReference>
<evidence type="ECO:0000259" key="5">
    <source>
        <dbReference type="PROSITE" id="PS50893"/>
    </source>
</evidence>
<accession>A0A1G5S099</accession>
<keyword evidence="2" id="KW-0547">Nucleotide-binding</keyword>
<name>A0A1G5S099_9FIRM</name>
<evidence type="ECO:0000313" key="6">
    <source>
        <dbReference type="EMBL" id="SCZ79151.1"/>
    </source>
</evidence>
<keyword evidence="3 6" id="KW-0067">ATP-binding</keyword>
<dbReference type="PROSITE" id="PS00211">
    <property type="entry name" value="ABC_TRANSPORTER_1"/>
    <property type="match status" value="1"/>
</dbReference>
<evidence type="ECO:0000256" key="2">
    <source>
        <dbReference type="ARBA" id="ARBA00022741"/>
    </source>
</evidence>
<evidence type="ECO:0000256" key="3">
    <source>
        <dbReference type="ARBA" id="ARBA00022840"/>
    </source>
</evidence>
<dbReference type="InterPro" id="IPR017871">
    <property type="entry name" value="ABC_transporter-like_CS"/>
</dbReference>
<dbReference type="RefSeq" id="WP_092590395.1">
    <property type="nucleotide sequence ID" value="NZ_FMWL01000006.1"/>
</dbReference>
<keyword evidence="1" id="KW-0813">Transport</keyword>
<dbReference type="PANTHER" id="PTHR42794">
    <property type="entry name" value="HEMIN IMPORT ATP-BINDING PROTEIN HMUV"/>
    <property type="match status" value="1"/>
</dbReference>
<dbReference type="FunFam" id="3.40.50.300:FF:000134">
    <property type="entry name" value="Iron-enterobactin ABC transporter ATP-binding protein"/>
    <property type="match status" value="1"/>
</dbReference>
<dbReference type="Proteomes" id="UP000199208">
    <property type="component" value="Unassembled WGS sequence"/>
</dbReference>
<dbReference type="EMBL" id="FMWL01000006">
    <property type="protein sequence ID" value="SCZ79151.1"/>
    <property type="molecule type" value="Genomic_DNA"/>
</dbReference>
<feature type="domain" description="ABC transporter" evidence="5">
    <location>
        <begin position="8"/>
        <end position="244"/>
    </location>
</feature>
<dbReference type="GO" id="GO:0005524">
    <property type="term" value="F:ATP binding"/>
    <property type="evidence" value="ECO:0007669"/>
    <property type="project" value="UniProtKB-KW"/>
</dbReference>
<protein>
    <submittedName>
        <fullName evidence="6">Iron complex transport system ATP-binding protein</fullName>
    </submittedName>
</protein>
<dbReference type="InterPro" id="IPR003593">
    <property type="entry name" value="AAA+_ATPase"/>
</dbReference>
<organism evidence="6 7">
    <name type="scientific">Acidaminobacter hydrogenoformans DSM 2784</name>
    <dbReference type="NCBI Taxonomy" id="1120920"/>
    <lineage>
        <taxon>Bacteria</taxon>
        <taxon>Bacillati</taxon>
        <taxon>Bacillota</taxon>
        <taxon>Clostridia</taxon>
        <taxon>Peptostreptococcales</taxon>
        <taxon>Acidaminobacteraceae</taxon>
        <taxon>Acidaminobacter</taxon>
    </lineage>
</organism>
<evidence type="ECO:0000313" key="7">
    <source>
        <dbReference type="Proteomes" id="UP000199208"/>
    </source>
</evidence>
<dbReference type="OrthoDB" id="9799337at2"/>
<dbReference type="STRING" id="1120920.SAMN03080599_01618"/>
<proteinExistence type="predicted"/>
<evidence type="ECO:0000256" key="1">
    <source>
        <dbReference type="ARBA" id="ARBA00022448"/>
    </source>
</evidence>
<dbReference type="PANTHER" id="PTHR42794:SF1">
    <property type="entry name" value="HEMIN IMPORT ATP-BINDING PROTEIN HMUV"/>
    <property type="match status" value="1"/>
</dbReference>
<dbReference type="SMART" id="SM00382">
    <property type="entry name" value="AAA"/>
    <property type="match status" value="1"/>
</dbReference>
<dbReference type="AlphaFoldDB" id="A0A1G5S099"/>
<dbReference type="InterPro" id="IPR027417">
    <property type="entry name" value="P-loop_NTPase"/>
</dbReference>
<dbReference type="Pfam" id="PF00005">
    <property type="entry name" value="ABC_tran"/>
    <property type="match status" value="1"/>
</dbReference>
<sequence>MNNMEFPILVEGLHFAYSKTPVLNGVDMRIRKGSFTTIVGPNGSGKSTFVKNLTRIVHAGKGLVTVNGRDLTSYSHKELSKVMASVPQVTGTEFDFCAHEVVMMGRYPHLRRFQPESDLDHKIVEEAMKATGVWEMRDFPINSLSGGERQRVIIARAIAQEPEILVLDEPIAHLDLHHQLELMRLTRKLTKERGITVVAILHDLNLAIEFSDYVFMMKDGRIYREGPPSSVIKEEYIKAVYEVDVTLIVNPVSGNPHVIPR</sequence>
<dbReference type="InterPro" id="IPR003439">
    <property type="entry name" value="ABC_transporter-like_ATP-bd"/>
</dbReference>
<dbReference type="Gene3D" id="3.40.50.300">
    <property type="entry name" value="P-loop containing nucleotide triphosphate hydrolases"/>
    <property type="match status" value="1"/>
</dbReference>